<reference evidence="8" key="1">
    <citation type="submission" date="2020-06" db="EMBL/GenBank/DDBJ databases">
        <title>Draft genome sequences of strains closely related to Aspergillus parafelis and Aspergillus hiratsukae.</title>
        <authorList>
            <person name="Dos Santos R.A.C."/>
            <person name="Rivero-Menendez O."/>
            <person name="Steenwyk J.L."/>
            <person name="Mead M.E."/>
            <person name="Goldman G.H."/>
            <person name="Alastruey-Izquierdo A."/>
            <person name="Rokas A."/>
        </authorList>
    </citation>
    <scope>NUCLEOTIDE SEQUENCE</scope>
    <source>
        <strain evidence="8">CNM-CM5793</strain>
    </source>
</reference>
<evidence type="ECO:0000313" key="8">
    <source>
        <dbReference type="EMBL" id="KAF7122203.1"/>
    </source>
</evidence>
<feature type="domain" description="Rhodopsin" evidence="7">
    <location>
        <begin position="35"/>
        <end position="282"/>
    </location>
</feature>
<evidence type="ECO:0000256" key="4">
    <source>
        <dbReference type="ARBA" id="ARBA00023136"/>
    </source>
</evidence>
<dbReference type="EMBL" id="JACBAD010002026">
    <property type="protein sequence ID" value="KAF7122203.1"/>
    <property type="molecule type" value="Genomic_DNA"/>
</dbReference>
<keyword evidence="4 6" id="KW-0472">Membrane</keyword>
<sequence>MSADAVKQPVDALHTVNLVTQCLCIPIVTLFVALRLSVRLWYRQFSAIEDCTCSADAINRRANMSRALFMGYCAIAIIVGKNGGGYHQSDIHDSAMIVAYYKFCYIATVLYCPMALFVKIALLSIIIRVFAPYRNKIIFIYVLLGCLCIYYIIAEIIKIRMCDPIPSYWEATPGRHCFDQSAALLADSIISVVSDLIILILPLPLTWSLQMSRNKKLRVIGILSAGGLATAFSIYRLILVLRDGKTTDMTIFFTCIIMSGNAEGGVGLICACLPTLNILIKRLRKTGDSSNRYYEDSSVHLSHLKAANKRFSKGVSKSDTYVDATEFGSDQSHLISYAGAVDGESRDTAIGIQKTVDVSQTVEVLAGHPPRY</sequence>
<evidence type="ECO:0000256" key="2">
    <source>
        <dbReference type="ARBA" id="ARBA00022692"/>
    </source>
</evidence>
<dbReference type="InterPro" id="IPR052337">
    <property type="entry name" value="SAT4-like"/>
</dbReference>
<name>A0A8H6UD95_9EURO</name>
<feature type="transmembrane region" description="Helical" evidence="6">
    <location>
        <begin position="12"/>
        <end position="34"/>
    </location>
</feature>
<comment type="caution">
    <text evidence="8">The sequence shown here is derived from an EMBL/GenBank/DDBJ whole genome shotgun (WGS) entry which is preliminary data.</text>
</comment>
<comment type="subcellular location">
    <subcellularLocation>
        <location evidence="1">Membrane</location>
        <topology evidence="1">Multi-pass membrane protein</topology>
    </subcellularLocation>
</comment>
<dbReference type="PANTHER" id="PTHR33048:SF108">
    <property type="entry name" value="INTEGRAL MEMBRANE PROTEIN"/>
    <property type="match status" value="1"/>
</dbReference>
<dbReference type="InterPro" id="IPR049326">
    <property type="entry name" value="Rhodopsin_dom_fungi"/>
</dbReference>
<keyword evidence="9" id="KW-1185">Reference proteome</keyword>
<evidence type="ECO:0000313" key="9">
    <source>
        <dbReference type="Proteomes" id="UP000630445"/>
    </source>
</evidence>
<accession>A0A8H6UD95</accession>
<feature type="transmembrane region" description="Helical" evidence="6">
    <location>
        <begin position="105"/>
        <end position="131"/>
    </location>
</feature>
<feature type="transmembrane region" description="Helical" evidence="6">
    <location>
        <begin position="67"/>
        <end position="85"/>
    </location>
</feature>
<gene>
    <name evidence="8" type="ORF">CNMCM5793_000160</name>
</gene>
<evidence type="ECO:0000259" key="7">
    <source>
        <dbReference type="Pfam" id="PF20684"/>
    </source>
</evidence>
<keyword evidence="2 6" id="KW-0812">Transmembrane</keyword>
<evidence type="ECO:0000256" key="3">
    <source>
        <dbReference type="ARBA" id="ARBA00022989"/>
    </source>
</evidence>
<proteinExistence type="inferred from homology"/>
<organism evidence="8 9">
    <name type="scientific">Aspergillus hiratsukae</name>
    <dbReference type="NCBI Taxonomy" id="1194566"/>
    <lineage>
        <taxon>Eukaryota</taxon>
        <taxon>Fungi</taxon>
        <taxon>Dikarya</taxon>
        <taxon>Ascomycota</taxon>
        <taxon>Pezizomycotina</taxon>
        <taxon>Eurotiomycetes</taxon>
        <taxon>Eurotiomycetidae</taxon>
        <taxon>Eurotiales</taxon>
        <taxon>Aspergillaceae</taxon>
        <taxon>Aspergillus</taxon>
        <taxon>Aspergillus subgen. Fumigati</taxon>
    </lineage>
</organism>
<dbReference type="Proteomes" id="UP000630445">
    <property type="component" value="Unassembled WGS sequence"/>
</dbReference>
<feature type="transmembrane region" description="Helical" evidence="6">
    <location>
        <begin position="181"/>
        <end position="205"/>
    </location>
</feature>
<protein>
    <recommendedName>
        <fullName evidence="7">Rhodopsin domain-containing protein</fullName>
    </recommendedName>
</protein>
<comment type="similarity">
    <text evidence="5">Belongs to the SAT4 family.</text>
</comment>
<dbReference type="GO" id="GO:0016020">
    <property type="term" value="C:membrane"/>
    <property type="evidence" value="ECO:0007669"/>
    <property type="project" value="UniProtKB-SubCell"/>
</dbReference>
<evidence type="ECO:0000256" key="1">
    <source>
        <dbReference type="ARBA" id="ARBA00004141"/>
    </source>
</evidence>
<dbReference type="AlphaFoldDB" id="A0A8H6UD95"/>
<feature type="transmembrane region" description="Helical" evidence="6">
    <location>
        <begin position="217"/>
        <end position="238"/>
    </location>
</feature>
<dbReference type="Pfam" id="PF20684">
    <property type="entry name" value="Fung_rhodopsin"/>
    <property type="match status" value="1"/>
</dbReference>
<evidence type="ECO:0000256" key="6">
    <source>
        <dbReference type="SAM" id="Phobius"/>
    </source>
</evidence>
<dbReference type="PANTHER" id="PTHR33048">
    <property type="entry name" value="PTH11-LIKE INTEGRAL MEMBRANE PROTEIN (AFU_ORTHOLOGUE AFUA_5G11245)"/>
    <property type="match status" value="1"/>
</dbReference>
<dbReference type="OrthoDB" id="5378633at2759"/>
<evidence type="ECO:0000256" key="5">
    <source>
        <dbReference type="ARBA" id="ARBA00038359"/>
    </source>
</evidence>
<keyword evidence="3 6" id="KW-1133">Transmembrane helix</keyword>
<feature type="transmembrane region" description="Helical" evidence="6">
    <location>
        <begin position="138"/>
        <end position="161"/>
    </location>
</feature>
<feature type="transmembrane region" description="Helical" evidence="6">
    <location>
        <begin position="250"/>
        <end position="276"/>
    </location>
</feature>